<keyword evidence="2" id="KW-1185">Reference proteome</keyword>
<sequence length="127" mass="15001">MDNIDLLEMLKLEEMNTFRSHVLNCELYKVLTMKINELRSTIVDVEDIDELLSKKKIIHSRLAIFEDARTQDEYKITMAKMIQRLSVKARKQVELKLKVCEDMAHAKHKELTEALRSSQRPKNCWPN</sequence>
<reference evidence="2" key="1">
    <citation type="submission" date="2024-07" db="EMBL/GenBank/DDBJ databases">
        <title>Two chromosome-level genome assemblies of Korean endemic species Abeliophyllum distichum and Forsythia ovata (Oleaceae).</title>
        <authorList>
            <person name="Jang H."/>
        </authorList>
    </citation>
    <scope>NUCLEOTIDE SEQUENCE [LARGE SCALE GENOMIC DNA]</scope>
</reference>
<evidence type="ECO:0000313" key="1">
    <source>
        <dbReference type="EMBL" id="KAL2510423.1"/>
    </source>
</evidence>
<accession>A0ABD1TCY3</accession>
<comment type="caution">
    <text evidence="1">The sequence shown here is derived from an EMBL/GenBank/DDBJ whole genome shotgun (WGS) entry which is preliminary data.</text>
</comment>
<dbReference type="AlphaFoldDB" id="A0ABD1TCY3"/>
<organism evidence="1 2">
    <name type="scientific">Forsythia ovata</name>
    <dbReference type="NCBI Taxonomy" id="205694"/>
    <lineage>
        <taxon>Eukaryota</taxon>
        <taxon>Viridiplantae</taxon>
        <taxon>Streptophyta</taxon>
        <taxon>Embryophyta</taxon>
        <taxon>Tracheophyta</taxon>
        <taxon>Spermatophyta</taxon>
        <taxon>Magnoliopsida</taxon>
        <taxon>eudicotyledons</taxon>
        <taxon>Gunneridae</taxon>
        <taxon>Pentapetalae</taxon>
        <taxon>asterids</taxon>
        <taxon>lamiids</taxon>
        <taxon>Lamiales</taxon>
        <taxon>Oleaceae</taxon>
        <taxon>Forsythieae</taxon>
        <taxon>Forsythia</taxon>
    </lineage>
</organism>
<dbReference type="EMBL" id="JBFOLJ010000009">
    <property type="protein sequence ID" value="KAL2510423.1"/>
    <property type="molecule type" value="Genomic_DNA"/>
</dbReference>
<gene>
    <name evidence="1" type="ORF">Fot_34070</name>
</gene>
<protein>
    <submittedName>
        <fullName evidence="1">Uncharacterized protein</fullName>
    </submittedName>
</protein>
<name>A0ABD1TCY3_9LAMI</name>
<dbReference type="Proteomes" id="UP001604277">
    <property type="component" value="Unassembled WGS sequence"/>
</dbReference>
<proteinExistence type="predicted"/>
<evidence type="ECO:0000313" key="2">
    <source>
        <dbReference type="Proteomes" id="UP001604277"/>
    </source>
</evidence>